<dbReference type="InterPro" id="IPR019236">
    <property type="entry name" value="APP1_cat"/>
</dbReference>
<dbReference type="AlphaFoldDB" id="A0A2T2YBY2"/>
<dbReference type="GO" id="GO:0008195">
    <property type="term" value="F:phosphatidate phosphatase activity"/>
    <property type="evidence" value="ECO:0007669"/>
    <property type="project" value="InterPro"/>
</dbReference>
<dbReference type="Pfam" id="PF09949">
    <property type="entry name" value="APP1_cat"/>
    <property type="match status" value="1"/>
</dbReference>
<sequence length="383" mass="43804">MSDWKNNFVHFIGQVEEQFDDLTFKLRKRLNYFHPVQIVPYRSYGTPNRLYIKGRVLEDKGIAQAQDKDTVLNNLLNMYKRFESDEVMNARLKIEFQGQEHEIVSDREGYFVLNMEPSTPLQLDNIWHPIEIKLLDAPVPFTTDIHAITEVLVPPPDAEYGIISDIDDTIIHSNAYSALGMSRIVFLNNARTRLPFAGVSEFYKSLQLGRNGKRNNPFFYVSSSPWNMYDLLKDFLDLNQIPAGPLLLRDFGLMQNKLVGSSHMGHKFKEIQNILLTYPNLNFVLIGDSGQEDANIYREVVKQFPGRILAIYIRDVQLPEREKIALAVSEDMKGHEVPMLVVDNTVEAAEHAAKIGLIFQEAIPAIQTDKEQDKGHEPGKESV</sequence>
<organism evidence="2 3">
    <name type="scientific">Adhaeribacter arboris</name>
    <dbReference type="NCBI Taxonomy" id="2072846"/>
    <lineage>
        <taxon>Bacteria</taxon>
        <taxon>Pseudomonadati</taxon>
        <taxon>Bacteroidota</taxon>
        <taxon>Cytophagia</taxon>
        <taxon>Cytophagales</taxon>
        <taxon>Hymenobacteraceae</taxon>
        <taxon>Adhaeribacter</taxon>
    </lineage>
</organism>
<dbReference type="OrthoDB" id="9789875at2"/>
<accession>A0A2T2YBY2</accession>
<evidence type="ECO:0000259" key="1">
    <source>
        <dbReference type="Pfam" id="PF09949"/>
    </source>
</evidence>
<dbReference type="EMBL" id="PYFT01000001">
    <property type="protein sequence ID" value="PSR53030.1"/>
    <property type="molecule type" value="Genomic_DNA"/>
</dbReference>
<comment type="caution">
    <text evidence="2">The sequence shown here is derived from an EMBL/GenBank/DDBJ whole genome shotgun (WGS) entry which is preliminary data.</text>
</comment>
<name>A0A2T2YBY2_9BACT</name>
<dbReference type="RefSeq" id="WP_106927249.1">
    <property type="nucleotide sequence ID" value="NZ_PYFT01000001.1"/>
</dbReference>
<dbReference type="PANTHER" id="PTHR28208">
    <property type="entry name" value="PHOSPHATIDATE PHOSPHATASE APP1"/>
    <property type="match status" value="1"/>
</dbReference>
<dbReference type="Proteomes" id="UP000240357">
    <property type="component" value="Unassembled WGS sequence"/>
</dbReference>
<gene>
    <name evidence="2" type="ORF">AHMF7605_05555</name>
</gene>
<reference evidence="2 3" key="1">
    <citation type="submission" date="2018-03" db="EMBL/GenBank/DDBJ databases">
        <title>Adhaeribacter sp. HMF7605 Genome sequencing and assembly.</title>
        <authorList>
            <person name="Kang H."/>
            <person name="Kang J."/>
            <person name="Cha I."/>
            <person name="Kim H."/>
            <person name="Joh K."/>
        </authorList>
    </citation>
    <scope>NUCLEOTIDE SEQUENCE [LARGE SCALE GENOMIC DNA]</scope>
    <source>
        <strain evidence="2 3">HMF7605</strain>
    </source>
</reference>
<feature type="domain" description="Phosphatidate phosphatase APP1 catalytic" evidence="1">
    <location>
        <begin position="160"/>
        <end position="315"/>
    </location>
</feature>
<evidence type="ECO:0000313" key="2">
    <source>
        <dbReference type="EMBL" id="PSR53030.1"/>
    </source>
</evidence>
<proteinExistence type="predicted"/>
<dbReference type="PANTHER" id="PTHR28208:SF3">
    <property type="entry name" value="PHOSPHATIDATE PHOSPHATASE APP1"/>
    <property type="match status" value="1"/>
</dbReference>
<protein>
    <recommendedName>
        <fullName evidence="1">Phosphatidate phosphatase APP1 catalytic domain-containing protein</fullName>
    </recommendedName>
</protein>
<dbReference type="InterPro" id="IPR052935">
    <property type="entry name" value="Mg2+_PAP"/>
</dbReference>
<keyword evidence="3" id="KW-1185">Reference proteome</keyword>
<evidence type="ECO:0000313" key="3">
    <source>
        <dbReference type="Proteomes" id="UP000240357"/>
    </source>
</evidence>